<organism evidence="2 3">
    <name type="scientific">Phytophthora citrophthora</name>
    <dbReference type="NCBI Taxonomy" id="4793"/>
    <lineage>
        <taxon>Eukaryota</taxon>
        <taxon>Sar</taxon>
        <taxon>Stramenopiles</taxon>
        <taxon>Oomycota</taxon>
        <taxon>Peronosporomycetes</taxon>
        <taxon>Peronosporales</taxon>
        <taxon>Peronosporaceae</taxon>
        <taxon>Phytophthora</taxon>
    </lineage>
</organism>
<feature type="region of interest" description="Disordered" evidence="1">
    <location>
        <begin position="106"/>
        <end position="135"/>
    </location>
</feature>
<dbReference type="AlphaFoldDB" id="A0AAD9GQI0"/>
<gene>
    <name evidence="2" type="ORF">P3T76_006238</name>
</gene>
<keyword evidence="3" id="KW-1185">Reference proteome</keyword>
<name>A0AAD9GQI0_9STRA</name>
<proteinExistence type="predicted"/>
<evidence type="ECO:0000256" key="1">
    <source>
        <dbReference type="SAM" id="MobiDB-lite"/>
    </source>
</evidence>
<accession>A0AAD9GQI0</accession>
<dbReference type="Proteomes" id="UP001259832">
    <property type="component" value="Unassembled WGS sequence"/>
</dbReference>
<reference evidence="2" key="1">
    <citation type="submission" date="2023-08" db="EMBL/GenBank/DDBJ databases">
        <title>Reference Genome Resource for the Citrus Pathogen Phytophthora citrophthora.</title>
        <authorList>
            <person name="Moller H."/>
            <person name="Coetzee B."/>
            <person name="Rose L.J."/>
            <person name="Van Niekerk J.M."/>
        </authorList>
    </citation>
    <scope>NUCLEOTIDE SEQUENCE</scope>
    <source>
        <strain evidence="2">STE-U-9442</strain>
    </source>
</reference>
<sequence>MLDFGVSNRVDSTAVDVASSARVDWKLARNRRHERSKVAYSPCHRDVISFAAVKNWEDTDDVEGDFAAGHSLPDLGPTQLGKVSAAPLLPVNTDVIREQERPDLVFSVGSQSEKPARDASDLQCLPGEEAADSDPCTSFTLVKREEILMRV</sequence>
<evidence type="ECO:0000313" key="3">
    <source>
        <dbReference type="Proteomes" id="UP001259832"/>
    </source>
</evidence>
<protein>
    <submittedName>
        <fullName evidence="2">Uncharacterized protein</fullName>
    </submittedName>
</protein>
<evidence type="ECO:0000313" key="2">
    <source>
        <dbReference type="EMBL" id="KAK1942739.1"/>
    </source>
</evidence>
<comment type="caution">
    <text evidence="2">The sequence shown here is derived from an EMBL/GenBank/DDBJ whole genome shotgun (WGS) entry which is preliminary data.</text>
</comment>
<dbReference type="EMBL" id="JASMQC010000009">
    <property type="protein sequence ID" value="KAK1942739.1"/>
    <property type="molecule type" value="Genomic_DNA"/>
</dbReference>